<gene>
    <name evidence="2" type="ORF">EVOR1521_LOCUS12708</name>
</gene>
<keyword evidence="3" id="KW-1185">Reference proteome</keyword>
<reference evidence="2" key="1">
    <citation type="submission" date="2023-08" db="EMBL/GenBank/DDBJ databases">
        <authorList>
            <person name="Chen Y."/>
            <person name="Shah S."/>
            <person name="Dougan E. K."/>
            <person name="Thang M."/>
            <person name="Chan C."/>
        </authorList>
    </citation>
    <scope>NUCLEOTIDE SEQUENCE</scope>
</reference>
<name>A0AA36MWJ0_9DINO</name>
<dbReference type="AlphaFoldDB" id="A0AA36MWJ0"/>
<dbReference type="EMBL" id="CAUJNA010001352">
    <property type="protein sequence ID" value="CAJ1386312.1"/>
    <property type="molecule type" value="Genomic_DNA"/>
</dbReference>
<proteinExistence type="predicted"/>
<feature type="signal peptide" evidence="1">
    <location>
        <begin position="1"/>
        <end position="16"/>
    </location>
</feature>
<dbReference type="Gene3D" id="2.60.40.780">
    <property type="entry name" value="von Hippel-Lindau disease tumour suppressor, beta domain"/>
    <property type="match status" value="1"/>
</dbReference>
<keyword evidence="1" id="KW-0732">Signal</keyword>
<dbReference type="Proteomes" id="UP001178507">
    <property type="component" value="Unassembled WGS sequence"/>
</dbReference>
<organism evidence="2 3">
    <name type="scientific">Effrenium voratum</name>
    <dbReference type="NCBI Taxonomy" id="2562239"/>
    <lineage>
        <taxon>Eukaryota</taxon>
        <taxon>Sar</taxon>
        <taxon>Alveolata</taxon>
        <taxon>Dinophyceae</taxon>
        <taxon>Suessiales</taxon>
        <taxon>Symbiodiniaceae</taxon>
        <taxon>Effrenium</taxon>
    </lineage>
</organism>
<evidence type="ECO:0000256" key="1">
    <source>
        <dbReference type="SAM" id="SignalP"/>
    </source>
</evidence>
<accession>A0AA36MWJ0</accession>
<sequence>MNAALLFWLCASEVLSEEAVKVTFVNKASQDLHVYWINHEGVAELKDVIRPNSTSLHSTFSGHAFQIHPAEATHEPSILKMASGGEIQCYEEAGFRCLPQWQPAAAETRYTGPRWDGIVAEVLGDCFDSLKDHPGDAAHFCNHDPTRWHRSQCKFDFTPEEFQREQQQHIDEGREIILSQPPQFVNFTQSGYEARDLEQVLGTDLLGEVRNFWLGNRLRGSVPENNAKLDLALSSCESNSWLLPLPDEMKLRVFNAVQPHLAGWIGMSGDDLEPTAMYGVRMYRNGSVLNLHVDKPHTHAVSAILEIGHLGFGHPDSEFEQQEPSWPLRILNHKGEEKLVPNRAGQAIFYESATCPHGRPSVLHSREFANVFVHFRPKGWPGDFMAH</sequence>
<dbReference type="InterPro" id="IPR037140">
    <property type="entry name" value="VHL_beta_dom_sf"/>
</dbReference>
<comment type="caution">
    <text evidence="2">The sequence shown here is derived from an EMBL/GenBank/DDBJ whole genome shotgun (WGS) entry which is preliminary data.</text>
</comment>
<evidence type="ECO:0008006" key="4">
    <source>
        <dbReference type="Google" id="ProtNLM"/>
    </source>
</evidence>
<feature type="chain" id="PRO_5041368685" description="Fe2OG dioxygenase domain-containing protein" evidence="1">
    <location>
        <begin position="17"/>
        <end position="387"/>
    </location>
</feature>
<dbReference type="InterPro" id="IPR036208">
    <property type="entry name" value="VHL_sf"/>
</dbReference>
<evidence type="ECO:0000313" key="2">
    <source>
        <dbReference type="EMBL" id="CAJ1386312.1"/>
    </source>
</evidence>
<dbReference type="SUPFAM" id="SSF49468">
    <property type="entry name" value="VHL"/>
    <property type="match status" value="1"/>
</dbReference>
<evidence type="ECO:0000313" key="3">
    <source>
        <dbReference type="Proteomes" id="UP001178507"/>
    </source>
</evidence>
<protein>
    <recommendedName>
        <fullName evidence="4">Fe2OG dioxygenase domain-containing protein</fullName>
    </recommendedName>
</protein>